<dbReference type="NCBIfam" id="TIGR03570">
    <property type="entry name" value="NeuD_NnaD"/>
    <property type="match status" value="1"/>
</dbReference>
<evidence type="ECO:0000256" key="4">
    <source>
        <dbReference type="PIRSR" id="PIRSR620019-2"/>
    </source>
</evidence>
<evidence type="ECO:0000256" key="1">
    <source>
        <dbReference type="ARBA" id="ARBA00022679"/>
    </source>
</evidence>
<feature type="domain" description="PglD N-terminal" evidence="5">
    <location>
        <begin position="5"/>
        <end position="89"/>
    </location>
</feature>
<dbReference type="Gene3D" id="2.160.10.10">
    <property type="entry name" value="Hexapeptide repeat proteins"/>
    <property type="match status" value="1"/>
</dbReference>
<proteinExistence type="predicted"/>
<feature type="site" description="Increases basicity of active site His" evidence="3">
    <location>
        <position position="145"/>
    </location>
</feature>
<dbReference type="SUPFAM" id="SSF51161">
    <property type="entry name" value="Trimeric LpxA-like enzymes"/>
    <property type="match status" value="1"/>
</dbReference>
<gene>
    <name evidence="6" type="ORF">BJ989_000997</name>
</gene>
<dbReference type="PANTHER" id="PTHR43300:SF7">
    <property type="entry name" value="UDP-N-ACETYLBACILLOSAMINE N-ACETYLTRANSFERASE"/>
    <property type="match status" value="1"/>
</dbReference>
<keyword evidence="7" id="KW-1185">Reference proteome</keyword>
<dbReference type="AlphaFoldDB" id="A0A7Y9RTP7"/>
<evidence type="ECO:0000256" key="3">
    <source>
        <dbReference type="PIRSR" id="PIRSR620019-1"/>
    </source>
</evidence>
<reference evidence="6 7" key="1">
    <citation type="submission" date="2020-07" db="EMBL/GenBank/DDBJ databases">
        <title>Sequencing the genomes of 1000 actinobacteria strains.</title>
        <authorList>
            <person name="Klenk H.-P."/>
        </authorList>
    </citation>
    <scope>NUCLEOTIDE SEQUENCE [LARGE SCALE GENOMIC DNA]</scope>
    <source>
        <strain evidence="6 7">DSM 24552</strain>
    </source>
</reference>
<dbReference type="Proteomes" id="UP000544110">
    <property type="component" value="Unassembled WGS sequence"/>
</dbReference>
<feature type="binding site" evidence="4">
    <location>
        <position position="77"/>
    </location>
    <ligand>
        <name>substrate</name>
    </ligand>
</feature>
<accession>A0A7Y9RTP7</accession>
<dbReference type="InterPro" id="IPR041561">
    <property type="entry name" value="PglD_N"/>
</dbReference>
<sequence length="212" mass="21456">MVEPLVIVGAGGFGRETADVVEAINAIAPTWELLGFVDDAPSDVNLERLAARGYDLLGGTDHLVSLDNCAHYVIGVGCPRARRAVADRLRCGRHVPATLVHPAATIGSAVSIGEGTVICAGARLTTNIAVGRHVHVNPSATVGHDTTLGDFVSLNPASSISGDCVIGAGSLVGVGAVVLNQLRVGEDATVGASACVVRDVLDGATVKGVPAR</sequence>
<dbReference type="GO" id="GO:0016740">
    <property type="term" value="F:transferase activity"/>
    <property type="evidence" value="ECO:0007669"/>
    <property type="project" value="UniProtKB-KW"/>
</dbReference>
<dbReference type="RefSeq" id="WP_179517265.1">
    <property type="nucleotide sequence ID" value="NZ_JACCAC010000001.1"/>
</dbReference>
<dbReference type="InterPro" id="IPR050179">
    <property type="entry name" value="Trans_hexapeptide_repeat"/>
</dbReference>
<evidence type="ECO:0000313" key="6">
    <source>
        <dbReference type="EMBL" id="NYG54693.1"/>
    </source>
</evidence>
<dbReference type="Pfam" id="PF17836">
    <property type="entry name" value="PglD_N"/>
    <property type="match status" value="1"/>
</dbReference>
<dbReference type="InterPro" id="IPR020019">
    <property type="entry name" value="AcTrfase_PglD-like"/>
</dbReference>
<keyword evidence="1" id="KW-0808">Transferase</keyword>
<dbReference type="InterPro" id="IPR018357">
    <property type="entry name" value="Hexapep_transf_CS"/>
</dbReference>
<dbReference type="PROSITE" id="PS00101">
    <property type="entry name" value="HEXAPEP_TRANSFERASES"/>
    <property type="match status" value="1"/>
</dbReference>
<dbReference type="InterPro" id="IPR011004">
    <property type="entry name" value="Trimer_LpxA-like_sf"/>
</dbReference>
<dbReference type="EMBL" id="JACCAC010000001">
    <property type="protein sequence ID" value="NYG54693.1"/>
    <property type="molecule type" value="Genomic_DNA"/>
</dbReference>
<name>A0A7Y9RTP7_9ACTN</name>
<protein>
    <recommendedName>
        <fullName evidence="5">PglD N-terminal domain-containing protein</fullName>
    </recommendedName>
</protein>
<dbReference type="Gene3D" id="3.40.50.20">
    <property type="match status" value="1"/>
</dbReference>
<keyword evidence="2" id="KW-0677">Repeat</keyword>
<feature type="active site" description="Proton acceptor" evidence="3">
    <location>
        <position position="144"/>
    </location>
</feature>
<organism evidence="6 7">
    <name type="scientific">Nocardioides perillae</name>
    <dbReference type="NCBI Taxonomy" id="1119534"/>
    <lineage>
        <taxon>Bacteria</taxon>
        <taxon>Bacillati</taxon>
        <taxon>Actinomycetota</taxon>
        <taxon>Actinomycetes</taxon>
        <taxon>Propionibacteriales</taxon>
        <taxon>Nocardioidaceae</taxon>
        <taxon>Nocardioides</taxon>
    </lineage>
</organism>
<evidence type="ECO:0000259" key="5">
    <source>
        <dbReference type="Pfam" id="PF17836"/>
    </source>
</evidence>
<dbReference type="CDD" id="cd03360">
    <property type="entry name" value="LbH_AT_putative"/>
    <property type="match status" value="1"/>
</dbReference>
<evidence type="ECO:0000256" key="2">
    <source>
        <dbReference type="ARBA" id="ARBA00022737"/>
    </source>
</evidence>
<evidence type="ECO:0000313" key="7">
    <source>
        <dbReference type="Proteomes" id="UP000544110"/>
    </source>
</evidence>
<comment type="caution">
    <text evidence="6">The sequence shown here is derived from an EMBL/GenBank/DDBJ whole genome shotgun (WGS) entry which is preliminary data.</text>
</comment>
<dbReference type="PANTHER" id="PTHR43300">
    <property type="entry name" value="ACETYLTRANSFERASE"/>
    <property type="match status" value="1"/>
</dbReference>